<dbReference type="InterPro" id="IPR057984">
    <property type="entry name" value="PATROL1_C"/>
</dbReference>
<dbReference type="Pfam" id="PF25761">
    <property type="entry name" value="TPR_PATROL1"/>
    <property type="match status" value="1"/>
</dbReference>
<evidence type="ECO:0000259" key="3">
    <source>
        <dbReference type="PROSITE" id="PS51259"/>
    </source>
</evidence>
<feature type="domain" description="MHD2" evidence="3">
    <location>
        <begin position="182"/>
        <end position="295"/>
    </location>
</feature>
<feature type="compositionally biased region" description="Polar residues" evidence="1">
    <location>
        <begin position="284"/>
        <end position="303"/>
    </location>
</feature>
<protein>
    <submittedName>
        <fullName evidence="4">Uncharacterized protein</fullName>
    </submittedName>
</protein>
<comment type="caution">
    <text evidence="4">The sequence shown here is derived from an EMBL/GenBank/DDBJ whole genome shotgun (WGS) entry which is preliminary data.</text>
</comment>
<feature type="compositionally biased region" description="Basic and acidic residues" evidence="1">
    <location>
        <begin position="65"/>
        <end position="80"/>
    </location>
</feature>
<feature type="compositionally biased region" description="Basic and acidic residues" evidence="1">
    <location>
        <begin position="271"/>
        <end position="283"/>
    </location>
</feature>
<dbReference type="Proteomes" id="UP000541444">
    <property type="component" value="Unassembled WGS sequence"/>
</dbReference>
<proteinExistence type="predicted"/>
<feature type="domain" description="MHD1" evidence="2">
    <location>
        <begin position="1"/>
        <end position="138"/>
    </location>
</feature>
<evidence type="ECO:0000256" key="1">
    <source>
        <dbReference type="SAM" id="MobiDB-lite"/>
    </source>
</evidence>
<evidence type="ECO:0000313" key="5">
    <source>
        <dbReference type="Proteomes" id="UP000541444"/>
    </source>
</evidence>
<name>A0A7J7MX19_9MAGN</name>
<reference evidence="4 5" key="1">
    <citation type="journal article" date="2020" name="IScience">
        <title>Genome Sequencing of the Endangered Kingdonia uniflora (Circaeasteraceae, Ranunculales) Reveals Potential Mechanisms of Evolutionary Specialization.</title>
        <authorList>
            <person name="Sun Y."/>
            <person name="Deng T."/>
            <person name="Zhang A."/>
            <person name="Moore M.J."/>
            <person name="Landis J.B."/>
            <person name="Lin N."/>
            <person name="Zhang H."/>
            <person name="Zhang X."/>
            <person name="Huang J."/>
            <person name="Zhang X."/>
            <person name="Sun H."/>
            <person name="Wang H."/>
        </authorList>
    </citation>
    <scope>NUCLEOTIDE SEQUENCE [LARGE SCALE GENOMIC DNA]</scope>
    <source>
        <strain evidence="4">TB1705</strain>
        <tissue evidence="4">Leaf</tissue>
    </source>
</reference>
<sequence length="352" mass="40108">MIQMVAEDSADCEDGGKAVVREMVPYEVDSIIFNLLKTWIYERLKKVKYCVDRAKETETLNPKVGTKELHKGGSVDDHHPHPSTNCGTKRLYICLRTLHHILSELHSLDKSLSQFPCQNPSPHNRYSSSRKHLFASPSYFDLERSSIQAASQHVSEVTAFRLIILDSNTVFYDSLYVGDVTNARIRPVLSNLKQNLTFLAVIVIDRPQPFAAKEGMKASFEAFLMILLAEGSTRIFLNSKYFCLQEKFYSPEEKLKDAGFKLQKANASPKESPEHRHISELSEMKNSLRNSESKTSPQQTNEMNVEKMRFLEKQLRESDIQLQHAKASAKASQEQESLLYSSIADMENLIED</sequence>
<keyword evidence="5" id="KW-1185">Reference proteome</keyword>
<organism evidence="4 5">
    <name type="scientific">Kingdonia uniflora</name>
    <dbReference type="NCBI Taxonomy" id="39325"/>
    <lineage>
        <taxon>Eukaryota</taxon>
        <taxon>Viridiplantae</taxon>
        <taxon>Streptophyta</taxon>
        <taxon>Embryophyta</taxon>
        <taxon>Tracheophyta</taxon>
        <taxon>Spermatophyta</taxon>
        <taxon>Magnoliopsida</taxon>
        <taxon>Ranunculales</taxon>
        <taxon>Circaeasteraceae</taxon>
        <taxon>Kingdonia</taxon>
    </lineage>
</organism>
<feature type="region of interest" description="Disordered" evidence="1">
    <location>
        <begin position="265"/>
        <end position="303"/>
    </location>
</feature>
<dbReference type="PROSITE" id="PS51258">
    <property type="entry name" value="MHD1"/>
    <property type="match status" value="1"/>
</dbReference>
<dbReference type="PANTHER" id="PTHR31280">
    <property type="entry name" value="PROTEIN UNC-13 HOMOLOG"/>
    <property type="match status" value="1"/>
</dbReference>
<accession>A0A7J7MX19</accession>
<dbReference type="AlphaFoldDB" id="A0A7J7MX19"/>
<feature type="region of interest" description="Disordered" evidence="1">
    <location>
        <begin position="63"/>
        <end position="82"/>
    </location>
</feature>
<dbReference type="PROSITE" id="PS51259">
    <property type="entry name" value="MHD2"/>
    <property type="match status" value="1"/>
</dbReference>
<dbReference type="InterPro" id="IPR014772">
    <property type="entry name" value="Munc13_dom-2"/>
</dbReference>
<gene>
    <name evidence="4" type="ORF">GIB67_032262</name>
</gene>
<evidence type="ECO:0000313" key="4">
    <source>
        <dbReference type="EMBL" id="KAF6159491.1"/>
    </source>
</evidence>
<dbReference type="PANTHER" id="PTHR31280:SF1">
    <property type="entry name" value="OS03G0138600 PROTEIN"/>
    <property type="match status" value="1"/>
</dbReference>
<dbReference type="InterPro" id="IPR008528">
    <property type="entry name" value="unc-13_homologue"/>
</dbReference>
<evidence type="ECO:0000259" key="2">
    <source>
        <dbReference type="PROSITE" id="PS51258"/>
    </source>
</evidence>
<dbReference type="EMBL" id="JACGCM010001193">
    <property type="protein sequence ID" value="KAF6159491.1"/>
    <property type="molecule type" value="Genomic_DNA"/>
</dbReference>
<dbReference type="InterPro" id="IPR014770">
    <property type="entry name" value="Munc13_1"/>
</dbReference>
<dbReference type="OrthoDB" id="2015333at2759"/>